<evidence type="ECO:0000259" key="3">
    <source>
        <dbReference type="PROSITE" id="PS51186"/>
    </source>
</evidence>
<name>A0A402BCE5_9CHLR</name>
<feature type="domain" description="N-acetyltransferase" evidence="3">
    <location>
        <begin position="12"/>
        <end position="178"/>
    </location>
</feature>
<evidence type="ECO:0000313" key="5">
    <source>
        <dbReference type="Proteomes" id="UP000287171"/>
    </source>
</evidence>
<organism evidence="4 5">
    <name type="scientific">Dictyobacter alpinus</name>
    <dbReference type="NCBI Taxonomy" id="2014873"/>
    <lineage>
        <taxon>Bacteria</taxon>
        <taxon>Bacillati</taxon>
        <taxon>Chloroflexota</taxon>
        <taxon>Ktedonobacteria</taxon>
        <taxon>Ktedonobacterales</taxon>
        <taxon>Dictyobacteraceae</taxon>
        <taxon>Dictyobacter</taxon>
    </lineage>
</organism>
<dbReference type="InterPro" id="IPR000182">
    <property type="entry name" value="GNAT_dom"/>
</dbReference>
<dbReference type="PANTHER" id="PTHR43877">
    <property type="entry name" value="AMINOALKYLPHOSPHONATE N-ACETYLTRANSFERASE-RELATED-RELATED"/>
    <property type="match status" value="1"/>
</dbReference>
<dbReference type="AlphaFoldDB" id="A0A402BCE5"/>
<keyword evidence="5" id="KW-1185">Reference proteome</keyword>
<proteinExistence type="predicted"/>
<dbReference type="Proteomes" id="UP000287171">
    <property type="component" value="Unassembled WGS sequence"/>
</dbReference>
<dbReference type="InterPro" id="IPR016181">
    <property type="entry name" value="Acyl_CoA_acyltransferase"/>
</dbReference>
<dbReference type="PANTHER" id="PTHR43877:SF2">
    <property type="entry name" value="AMINOALKYLPHOSPHONATE N-ACETYLTRANSFERASE-RELATED"/>
    <property type="match status" value="1"/>
</dbReference>
<dbReference type="Pfam" id="PF00583">
    <property type="entry name" value="Acetyltransf_1"/>
    <property type="match status" value="1"/>
</dbReference>
<evidence type="ECO:0000256" key="2">
    <source>
        <dbReference type="ARBA" id="ARBA00023315"/>
    </source>
</evidence>
<accession>A0A402BCE5</accession>
<dbReference type="CDD" id="cd04301">
    <property type="entry name" value="NAT_SF"/>
    <property type="match status" value="1"/>
</dbReference>
<evidence type="ECO:0000313" key="4">
    <source>
        <dbReference type="EMBL" id="GCE29081.1"/>
    </source>
</evidence>
<sequence>MPDTPAFTIAKVESDQEQQIILPGLIYLLQDTVDNGASVGFLPPLSTEEARDYWTHVFQDVAQHTSILLIAHEDNQIIGSIQLGLATKPNALHRAEVQKLFVLQSQRRRGIARALLQAIEQIALAEGRTLLVLDTRQGDAAEQLYRASGYHQAGIVPAYARNAEGTLDATVFYYKILP</sequence>
<dbReference type="InterPro" id="IPR050832">
    <property type="entry name" value="Bact_Acetyltransf"/>
</dbReference>
<dbReference type="EMBL" id="BIFT01000001">
    <property type="protein sequence ID" value="GCE29081.1"/>
    <property type="molecule type" value="Genomic_DNA"/>
</dbReference>
<protein>
    <submittedName>
        <fullName evidence="4">N-acetyltransferase</fullName>
    </submittedName>
</protein>
<dbReference type="RefSeq" id="WP_126629223.1">
    <property type="nucleotide sequence ID" value="NZ_BIFT01000001.1"/>
</dbReference>
<dbReference type="PROSITE" id="PS51186">
    <property type="entry name" value="GNAT"/>
    <property type="match status" value="1"/>
</dbReference>
<dbReference type="Gene3D" id="3.40.630.30">
    <property type="match status" value="1"/>
</dbReference>
<dbReference type="SUPFAM" id="SSF55729">
    <property type="entry name" value="Acyl-CoA N-acyltransferases (Nat)"/>
    <property type="match status" value="1"/>
</dbReference>
<comment type="caution">
    <text evidence="4">The sequence shown here is derived from an EMBL/GenBank/DDBJ whole genome shotgun (WGS) entry which is preliminary data.</text>
</comment>
<dbReference type="OrthoDB" id="3389160at2"/>
<gene>
    <name evidence="4" type="ORF">KDA_45650</name>
</gene>
<evidence type="ECO:0000256" key="1">
    <source>
        <dbReference type="ARBA" id="ARBA00022679"/>
    </source>
</evidence>
<reference evidence="5" key="1">
    <citation type="submission" date="2018-12" db="EMBL/GenBank/DDBJ databases">
        <title>Tengunoibacter tsumagoiensis gen. nov., sp. nov., Dictyobacter kobayashii sp. nov., D. alpinus sp. nov., and D. joshuensis sp. nov. and description of Dictyobacteraceae fam. nov. within the order Ktedonobacterales isolated from Tengu-no-mugimeshi.</title>
        <authorList>
            <person name="Wang C.M."/>
            <person name="Zheng Y."/>
            <person name="Sakai Y."/>
            <person name="Toyoda A."/>
            <person name="Minakuchi Y."/>
            <person name="Abe K."/>
            <person name="Yokota A."/>
            <person name="Yabe S."/>
        </authorList>
    </citation>
    <scope>NUCLEOTIDE SEQUENCE [LARGE SCALE GENOMIC DNA]</scope>
    <source>
        <strain evidence="5">Uno16</strain>
    </source>
</reference>
<dbReference type="GO" id="GO:0016747">
    <property type="term" value="F:acyltransferase activity, transferring groups other than amino-acyl groups"/>
    <property type="evidence" value="ECO:0007669"/>
    <property type="project" value="InterPro"/>
</dbReference>
<keyword evidence="1 4" id="KW-0808">Transferase</keyword>
<keyword evidence="2" id="KW-0012">Acyltransferase</keyword>